<dbReference type="GO" id="GO:0006357">
    <property type="term" value="P:regulation of transcription by RNA polymerase II"/>
    <property type="evidence" value="ECO:0007669"/>
    <property type="project" value="InterPro"/>
</dbReference>
<dbReference type="Pfam" id="PF09497">
    <property type="entry name" value="Med12"/>
    <property type="match status" value="1"/>
</dbReference>
<evidence type="ECO:0000256" key="1">
    <source>
        <dbReference type="ARBA" id="ARBA00004123"/>
    </source>
</evidence>
<keyword evidence="4" id="KW-0805">Transcription regulation</keyword>
<comment type="subcellular location">
    <subcellularLocation>
        <location evidence="1">Nucleus</location>
    </subcellularLocation>
</comment>
<evidence type="ECO:0000256" key="8">
    <source>
        <dbReference type="SAM" id="MobiDB-lite"/>
    </source>
</evidence>
<evidence type="ECO:0000313" key="11">
    <source>
        <dbReference type="Proteomes" id="UP000305067"/>
    </source>
</evidence>
<dbReference type="GO" id="GO:0016592">
    <property type="term" value="C:mediator complex"/>
    <property type="evidence" value="ECO:0007669"/>
    <property type="project" value="InterPro"/>
</dbReference>
<feature type="domain" description="Mediator complex subunit Med12" evidence="9">
    <location>
        <begin position="115"/>
        <end position="178"/>
    </location>
</feature>
<evidence type="ECO:0000259" key="9">
    <source>
        <dbReference type="SMART" id="SM01281"/>
    </source>
</evidence>
<comment type="similarity">
    <text evidence="2">Belongs to the Mediator complex subunit 12 family.</text>
</comment>
<evidence type="ECO:0000256" key="5">
    <source>
        <dbReference type="ARBA" id="ARBA00023163"/>
    </source>
</evidence>
<protein>
    <recommendedName>
        <fullName evidence="3">Mediator of RNA polymerase II transcription subunit 12</fullName>
    </recommendedName>
    <alternativeName>
        <fullName evidence="7">Mediator complex subunit 12</fullName>
    </alternativeName>
</protein>
<feature type="region of interest" description="Disordered" evidence="8">
    <location>
        <begin position="1527"/>
        <end position="1586"/>
    </location>
</feature>
<dbReference type="SMART" id="SM01281">
    <property type="entry name" value="Med12"/>
    <property type="match status" value="1"/>
</dbReference>
<sequence>MRLDMPPDPPSPAHDSLPLYQLRPPNWLPHLHSSADLGYVGFYPPQPDQEEEILSDYNVKNGFSVGHPVSVETLNAYNVLGDTLQDSGTLTKLQDLMNAVIERRRRACPAVPAPTFRLPSRVTLSDPKRQAWFADLANPDVPLYKLSKSVPHGAKGHDLLDLLHSHNVTKPRAVWFLRVFGANETASVRNKPGYDPTQYSIDWTNIVTSYLKKQLSEISLPSAPRLGLNIKQTFKGVLTDPESQERWLSRFSYTLQLLGPFYAEGLLDRRTFLSWIIQNFVTCNIPQACFMALLIEDYFEHLCYCRAFASPLVRSSLNKLDEIRMSNAEEHIEDTTKLLKLFVQRIALCAPDCLMSPTIWIPYQALIFQVLVEGLPTDETRTPAHVRERLIRAFELIRQRNEAMVFRNIRSPELAKLRASMSHVQMLNSICSSTQLSLLPYWTTGVSDPATVKSHIHMLLTWSVSPLQHGDHRPIAAARLLSILKTVSQLEHEKDRISRGAFIHDSIFEWLDTADVVGDPGNIALLSVLLEGVIDSSLFSYTEYIQRLVARGEQQDSRHWLLLKWTPLPHACTEHHRLRKTFLYGPRVRETPDGSLEKAIRQTLRAVLPDIFGGIAGMTSVPAVDMGGCESVLSSCRFVRMNVFRDWLLPIIRKTTGTTNMHLTLESFCLCAELLSRAKCFRCLLDLTLTLLPQITSNEYLSGILMVLSTHRLVFACMDEMPRILQSLHDTHRVWRDNGIQSRALTSLLLELGSGTYLSADRRGQLSSEQVIPVETADGDTASPRKQVPDTLSEIHTLAHADPADGVTTQSLAHALWFKFRGAQGLGLKTWDNIVQNLADKVDSATSPNITQTSIKRYGEFLLHLDQRLPVALDEQLAKWFNQWDPRRLASLPPATLADLHALLLYLCTHGTVQSMTVLCGFVYPAWEAAASPSRPEDNTNLESVLLCANRLFTSLVLQDAQQVDHLSLQEVQVLRALRLSALRQPNFSRLIRCVAMLSVMESNVHLSEELRLQTKSMRLDLCSMEDFQLGVQANLDIVRSAFEAQWKSTDVALRDDVISALDRVLSNTVSPSSYWKDVSSVLSPWKLAATAIKLRFVLGQMESAVATNTPKRAADSNLNDILSLVFNHELTSEQAYFFAELVTGVDLAVGTKFLNTGLKRIAELLELVSSPEHYQPFIQRAGQFLRLLARIVEPLRTSISSPPRLDVVVQDRLFQALCRQFAHLRGRCANSGDSWLRESSSSMVVFLSRLLQFDIVLPEAWTAKSRQGGSALILDLLYLAMACVQGVTQPHSTLFSLLLDTMCIVIDEMPFDAKAAQDLFRNYPPNLIADPAHCNMPEEYASRLRFLLNHLPPHPLVDGLVAKHVDSHGNTTFHSVANRPWEWVEHIGEADDPAKDRAERERLHARYMISNSGSLSLDLFAAQLTGDGMLRDQPSLGPAEVAQLRTMEDSLAGEGIFERSWRESTFISADRFKIPVREDPSDATIPATVRKAQSLPQSPISPGFPRSPASSLLGGFALTPSQRLGSIRGSSYQSDTESVASTSSRRAPAKRKMVSSDDDTIIEANRAKTSKTATSIVSKSKSRKR</sequence>
<feature type="compositionally biased region" description="Polar residues" evidence="8">
    <location>
        <begin position="1527"/>
        <end position="1546"/>
    </location>
</feature>
<accession>A0A5C3QVA8</accession>
<dbReference type="EMBL" id="ML178818">
    <property type="protein sequence ID" value="TFL04760.1"/>
    <property type="molecule type" value="Genomic_DNA"/>
</dbReference>
<evidence type="ECO:0000256" key="3">
    <source>
        <dbReference type="ARBA" id="ARBA00019622"/>
    </source>
</evidence>
<organism evidence="10 11">
    <name type="scientific">Pterulicium gracile</name>
    <dbReference type="NCBI Taxonomy" id="1884261"/>
    <lineage>
        <taxon>Eukaryota</taxon>
        <taxon>Fungi</taxon>
        <taxon>Dikarya</taxon>
        <taxon>Basidiomycota</taxon>
        <taxon>Agaricomycotina</taxon>
        <taxon>Agaricomycetes</taxon>
        <taxon>Agaricomycetidae</taxon>
        <taxon>Agaricales</taxon>
        <taxon>Pleurotineae</taxon>
        <taxon>Pterulaceae</taxon>
        <taxon>Pterulicium</taxon>
    </lineage>
</organism>
<keyword evidence="5" id="KW-0804">Transcription</keyword>
<evidence type="ECO:0000256" key="2">
    <source>
        <dbReference type="ARBA" id="ARBA00010289"/>
    </source>
</evidence>
<gene>
    <name evidence="10" type="ORF">BDV98DRAFT_330597</name>
</gene>
<dbReference type="PANTHER" id="PTHR46567:SF1">
    <property type="entry name" value="MEDIATOR OF RNA POLYMERASE II TRANSCRIPTION SUBUNIT 12"/>
    <property type="match status" value="1"/>
</dbReference>
<keyword evidence="6" id="KW-0539">Nucleus</keyword>
<evidence type="ECO:0000256" key="4">
    <source>
        <dbReference type="ARBA" id="ARBA00023015"/>
    </source>
</evidence>
<proteinExistence type="inferred from homology"/>
<dbReference type="InterPro" id="IPR019035">
    <property type="entry name" value="Mediator_Med12"/>
</dbReference>
<keyword evidence="11" id="KW-1185">Reference proteome</keyword>
<evidence type="ECO:0000256" key="7">
    <source>
        <dbReference type="ARBA" id="ARBA00032010"/>
    </source>
</evidence>
<reference evidence="10 11" key="1">
    <citation type="journal article" date="2019" name="Nat. Ecol. Evol.">
        <title>Megaphylogeny resolves global patterns of mushroom evolution.</title>
        <authorList>
            <person name="Varga T."/>
            <person name="Krizsan K."/>
            <person name="Foldi C."/>
            <person name="Dima B."/>
            <person name="Sanchez-Garcia M."/>
            <person name="Sanchez-Ramirez S."/>
            <person name="Szollosi G.J."/>
            <person name="Szarkandi J.G."/>
            <person name="Papp V."/>
            <person name="Albert L."/>
            <person name="Andreopoulos W."/>
            <person name="Angelini C."/>
            <person name="Antonin V."/>
            <person name="Barry K.W."/>
            <person name="Bougher N.L."/>
            <person name="Buchanan P."/>
            <person name="Buyck B."/>
            <person name="Bense V."/>
            <person name="Catcheside P."/>
            <person name="Chovatia M."/>
            <person name="Cooper J."/>
            <person name="Damon W."/>
            <person name="Desjardin D."/>
            <person name="Finy P."/>
            <person name="Geml J."/>
            <person name="Haridas S."/>
            <person name="Hughes K."/>
            <person name="Justo A."/>
            <person name="Karasinski D."/>
            <person name="Kautmanova I."/>
            <person name="Kiss B."/>
            <person name="Kocsube S."/>
            <person name="Kotiranta H."/>
            <person name="LaButti K.M."/>
            <person name="Lechner B.E."/>
            <person name="Liimatainen K."/>
            <person name="Lipzen A."/>
            <person name="Lukacs Z."/>
            <person name="Mihaltcheva S."/>
            <person name="Morgado L.N."/>
            <person name="Niskanen T."/>
            <person name="Noordeloos M.E."/>
            <person name="Ohm R.A."/>
            <person name="Ortiz-Santana B."/>
            <person name="Ovrebo C."/>
            <person name="Racz N."/>
            <person name="Riley R."/>
            <person name="Savchenko A."/>
            <person name="Shiryaev A."/>
            <person name="Soop K."/>
            <person name="Spirin V."/>
            <person name="Szebenyi C."/>
            <person name="Tomsovsky M."/>
            <person name="Tulloss R.E."/>
            <person name="Uehling J."/>
            <person name="Grigoriev I.V."/>
            <person name="Vagvolgyi C."/>
            <person name="Papp T."/>
            <person name="Martin F.M."/>
            <person name="Miettinen O."/>
            <person name="Hibbett D.S."/>
            <person name="Nagy L.G."/>
        </authorList>
    </citation>
    <scope>NUCLEOTIDE SEQUENCE [LARGE SCALE GENOMIC DNA]</scope>
    <source>
        <strain evidence="10 11">CBS 309.79</strain>
    </source>
</reference>
<feature type="compositionally biased region" description="Polar residues" evidence="8">
    <location>
        <begin position="1571"/>
        <end position="1580"/>
    </location>
</feature>
<dbReference type="OrthoDB" id="20828at2759"/>
<dbReference type="Proteomes" id="UP000305067">
    <property type="component" value="Unassembled WGS sequence"/>
</dbReference>
<name>A0A5C3QVA8_9AGAR</name>
<dbReference type="PANTHER" id="PTHR46567">
    <property type="entry name" value="MEDIATOR OF RNA POLYMERASE II TRANSCRIPTION SUBUNIT 12"/>
    <property type="match status" value="1"/>
</dbReference>
<evidence type="ECO:0000313" key="10">
    <source>
        <dbReference type="EMBL" id="TFL04760.1"/>
    </source>
</evidence>
<dbReference type="STRING" id="1884261.A0A5C3QVA8"/>
<evidence type="ECO:0000256" key="6">
    <source>
        <dbReference type="ARBA" id="ARBA00023242"/>
    </source>
</evidence>
<dbReference type="GO" id="GO:0003712">
    <property type="term" value="F:transcription coregulator activity"/>
    <property type="evidence" value="ECO:0007669"/>
    <property type="project" value="InterPro"/>
</dbReference>